<dbReference type="SUPFAM" id="SSF53474">
    <property type="entry name" value="alpha/beta-Hydrolases"/>
    <property type="match status" value="1"/>
</dbReference>
<keyword evidence="1 3" id="KW-0378">Hydrolase</keyword>
<dbReference type="PANTHER" id="PTHR43798">
    <property type="entry name" value="MONOACYLGLYCEROL LIPASE"/>
    <property type="match status" value="1"/>
</dbReference>
<gene>
    <name evidence="3" type="ORF">GBA65_08705</name>
</gene>
<accession>A0A6G8PWM2</accession>
<dbReference type="InterPro" id="IPR000073">
    <property type="entry name" value="AB_hydrolase_1"/>
</dbReference>
<dbReference type="EMBL" id="CP045121">
    <property type="protein sequence ID" value="QIN78586.1"/>
    <property type="molecule type" value="Genomic_DNA"/>
</dbReference>
<evidence type="ECO:0000313" key="3">
    <source>
        <dbReference type="EMBL" id="QIN78586.1"/>
    </source>
</evidence>
<dbReference type="GO" id="GO:0016787">
    <property type="term" value="F:hydrolase activity"/>
    <property type="evidence" value="ECO:0007669"/>
    <property type="project" value="UniProtKB-KW"/>
</dbReference>
<dbReference type="GO" id="GO:0016020">
    <property type="term" value="C:membrane"/>
    <property type="evidence" value="ECO:0007669"/>
    <property type="project" value="TreeGrafter"/>
</dbReference>
<feature type="domain" description="AB hydrolase-1" evidence="2">
    <location>
        <begin position="28"/>
        <end position="140"/>
    </location>
</feature>
<dbReference type="Proteomes" id="UP000502706">
    <property type="component" value="Chromosome"/>
</dbReference>
<dbReference type="PANTHER" id="PTHR43798:SF31">
    <property type="entry name" value="AB HYDROLASE SUPERFAMILY PROTEIN YCLE"/>
    <property type="match status" value="1"/>
</dbReference>
<dbReference type="Gene3D" id="3.40.50.1820">
    <property type="entry name" value="alpha/beta hydrolase"/>
    <property type="match status" value="1"/>
</dbReference>
<name>A0A6G8PWM2_9ACTN</name>
<proteinExistence type="predicted"/>
<dbReference type="AlphaFoldDB" id="A0A6G8PWM2"/>
<dbReference type="InterPro" id="IPR050266">
    <property type="entry name" value="AB_hydrolase_sf"/>
</dbReference>
<organism evidence="3 4">
    <name type="scientific">Rubrobacter marinus</name>
    <dbReference type="NCBI Taxonomy" id="2653852"/>
    <lineage>
        <taxon>Bacteria</taxon>
        <taxon>Bacillati</taxon>
        <taxon>Actinomycetota</taxon>
        <taxon>Rubrobacteria</taxon>
        <taxon>Rubrobacterales</taxon>
        <taxon>Rubrobacteraceae</taxon>
        <taxon>Rubrobacter</taxon>
    </lineage>
</organism>
<evidence type="ECO:0000313" key="4">
    <source>
        <dbReference type="Proteomes" id="UP000502706"/>
    </source>
</evidence>
<dbReference type="Pfam" id="PF00561">
    <property type="entry name" value="Abhydrolase_1"/>
    <property type="match status" value="1"/>
</dbReference>
<keyword evidence="4" id="KW-1185">Reference proteome</keyword>
<reference evidence="3 4" key="1">
    <citation type="submission" date="2019-10" db="EMBL/GenBank/DDBJ databases">
        <title>Rubrobacter sp nov SCSIO 52915 isolated from a deep-sea sediment in the South China Sea.</title>
        <authorList>
            <person name="Chen R.W."/>
        </authorList>
    </citation>
    <scope>NUCLEOTIDE SEQUENCE [LARGE SCALE GENOMIC DNA]</scope>
    <source>
        <strain evidence="3 4">SCSIO 52915</strain>
    </source>
</reference>
<sequence length="296" mass="32004">MANGSFWKSGRVPGEVELAYGRVGEGANPILALHGITAQHRAYNAVARRLAHPDGMVALDLRGRGDSEKPPPGNYGLDAHVGDVVRALDHLGVERGILCGHSMGAFVALRVALLHPDRVSALALLDGGWPRPEEEPDEADAAAIQEGLERAFRRLDMVFETPEDYLNFWFPNQNLTYDDLPPDLADYYRYDLQGVEGGYQPKASIDAAREDSDSVSSGAPTLEEMKNITHPVSLVRAAEGFFPGTAPLISDETRDAMLGALNIRSETVVPGTTHYTMMFEPSATTTAGFLDSRAGS</sequence>
<dbReference type="RefSeq" id="WP_166396265.1">
    <property type="nucleotide sequence ID" value="NZ_CP045121.1"/>
</dbReference>
<dbReference type="InterPro" id="IPR029058">
    <property type="entry name" value="AB_hydrolase_fold"/>
</dbReference>
<protein>
    <submittedName>
        <fullName evidence="3">Alpha/beta fold hydrolase</fullName>
    </submittedName>
</protein>
<dbReference type="KEGG" id="rmar:GBA65_08705"/>
<evidence type="ECO:0000256" key="1">
    <source>
        <dbReference type="ARBA" id="ARBA00022801"/>
    </source>
</evidence>
<dbReference type="PRINTS" id="PR00111">
    <property type="entry name" value="ABHYDROLASE"/>
</dbReference>
<evidence type="ECO:0000259" key="2">
    <source>
        <dbReference type="Pfam" id="PF00561"/>
    </source>
</evidence>